<dbReference type="Gene3D" id="2.40.70.10">
    <property type="entry name" value="Acid Proteases"/>
    <property type="match status" value="1"/>
</dbReference>
<dbReference type="EMBL" id="JBBPBN010000004">
    <property type="protein sequence ID" value="KAK9042501.1"/>
    <property type="molecule type" value="Genomic_DNA"/>
</dbReference>
<accession>A0ABR2TYZ2</accession>
<name>A0ABR2TYZ2_9ROSI</name>
<dbReference type="SUPFAM" id="SSF50630">
    <property type="entry name" value="Acid proteases"/>
    <property type="match status" value="1"/>
</dbReference>
<organism evidence="2 3">
    <name type="scientific">Hibiscus sabdariffa</name>
    <name type="common">roselle</name>
    <dbReference type="NCBI Taxonomy" id="183260"/>
    <lineage>
        <taxon>Eukaryota</taxon>
        <taxon>Viridiplantae</taxon>
        <taxon>Streptophyta</taxon>
        <taxon>Embryophyta</taxon>
        <taxon>Tracheophyta</taxon>
        <taxon>Spermatophyta</taxon>
        <taxon>Magnoliopsida</taxon>
        <taxon>eudicotyledons</taxon>
        <taxon>Gunneridae</taxon>
        <taxon>Pentapetalae</taxon>
        <taxon>rosids</taxon>
        <taxon>malvids</taxon>
        <taxon>Malvales</taxon>
        <taxon>Malvaceae</taxon>
        <taxon>Malvoideae</taxon>
        <taxon>Hibiscus</taxon>
    </lineage>
</organism>
<dbReference type="InterPro" id="IPR005162">
    <property type="entry name" value="Retrotrans_gag_dom"/>
</dbReference>
<dbReference type="CDD" id="cd00303">
    <property type="entry name" value="retropepsin_like"/>
    <property type="match status" value="1"/>
</dbReference>
<dbReference type="InterPro" id="IPR032567">
    <property type="entry name" value="RTL1-rel"/>
</dbReference>
<dbReference type="Pfam" id="PF08284">
    <property type="entry name" value="RVP_2"/>
    <property type="match status" value="1"/>
</dbReference>
<proteinExistence type="predicted"/>
<keyword evidence="3" id="KW-1185">Reference proteome</keyword>
<dbReference type="Proteomes" id="UP001396334">
    <property type="component" value="Unassembled WGS sequence"/>
</dbReference>
<evidence type="ECO:0000313" key="2">
    <source>
        <dbReference type="EMBL" id="KAK9042501.1"/>
    </source>
</evidence>
<dbReference type="InterPro" id="IPR021109">
    <property type="entry name" value="Peptidase_aspartic_dom_sf"/>
</dbReference>
<gene>
    <name evidence="2" type="ORF">V6N11_017571</name>
</gene>
<evidence type="ECO:0000259" key="1">
    <source>
        <dbReference type="Pfam" id="PF03732"/>
    </source>
</evidence>
<dbReference type="PANTHER" id="PTHR15503:SF22">
    <property type="entry name" value="TRANSPOSON TY3-I GAG POLYPROTEIN"/>
    <property type="match status" value="1"/>
</dbReference>
<comment type="caution">
    <text evidence="2">The sequence shown here is derived from an EMBL/GenBank/DDBJ whole genome shotgun (WGS) entry which is preliminary data.</text>
</comment>
<feature type="domain" description="Retrotransposon gag" evidence="1">
    <location>
        <begin position="37"/>
        <end position="130"/>
    </location>
</feature>
<dbReference type="PANTHER" id="PTHR15503">
    <property type="entry name" value="LDOC1 RELATED"/>
    <property type="match status" value="1"/>
</dbReference>
<reference evidence="2 3" key="1">
    <citation type="journal article" date="2024" name="G3 (Bethesda)">
        <title>Genome assembly of Hibiscus sabdariffa L. provides insights into metabolisms of medicinal natural products.</title>
        <authorList>
            <person name="Kim T."/>
        </authorList>
    </citation>
    <scope>NUCLEOTIDE SEQUENCE [LARGE SCALE GENOMIC DNA]</scope>
    <source>
        <strain evidence="2">TK-2024</strain>
        <tissue evidence="2">Old leaves</tissue>
    </source>
</reference>
<evidence type="ECO:0000313" key="3">
    <source>
        <dbReference type="Proteomes" id="UP001396334"/>
    </source>
</evidence>
<protein>
    <recommendedName>
        <fullName evidence="1">Retrotransposon gag domain-containing protein</fullName>
    </recommendedName>
</protein>
<sequence length="314" mass="36109">MKLEFPKYAGDDPTEWFTRVDQFFEFQGTMNSEKIQLASYHRQGEVNQWWRWLRQSYMTDDKEITWEIFVEELWARFGPTDCEDFHEALSKIKQVGSLRDYQKEFERLGNRVQGWSQRALVGTFMGGLKDDIADGIRMFKPKTLKNKRRAEGLCFNCDEKFTTGHGCHGSQLLILEGIDDNYGEQVIEDTLELQPEISLHALSGWSSHKTMRVLAKIGTHAIVVLIDSGCTHNFISKKMATMLQLPFLPTKSFNVKVANGEPLQCQGRFENVPVDIQGIPFILTLYALPLRGLDLVLGVHWLEKLGTVVCDWKQ</sequence>
<dbReference type="Pfam" id="PF03732">
    <property type="entry name" value="Retrotrans_gag"/>
    <property type="match status" value="1"/>
</dbReference>